<proteinExistence type="predicted"/>
<protein>
    <submittedName>
        <fullName evidence="2">Uncharacterized protein</fullName>
    </submittedName>
</protein>
<feature type="transmembrane region" description="Helical" evidence="1">
    <location>
        <begin position="62"/>
        <end position="79"/>
    </location>
</feature>
<reference evidence="2" key="1">
    <citation type="submission" date="2021-04" db="EMBL/GenBank/DDBJ databases">
        <authorList>
            <person name="Rodrigo-Torres L."/>
            <person name="Arahal R. D."/>
            <person name="Lucena T."/>
        </authorList>
    </citation>
    <scope>NUCLEOTIDE SEQUENCE</scope>
    <source>
        <strain evidence="2">AS29M-1</strain>
    </source>
</reference>
<accession>A0A916JQR5</accession>
<organism evidence="2 3">
    <name type="scientific">Parvicella tangerina</name>
    <dbReference type="NCBI Taxonomy" id="2829795"/>
    <lineage>
        <taxon>Bacteria</taxon>
        <taxon>Pseudomonadati</taxon>
        <taxon>Bacteroidota</taxon>
        <taxon>Flavobacteriia</taxon>
        <taxon>Flavobacteriales</taxon>
        <taxon>Parvicellaceae</taxon>
        <taxon>Parvicella</taxon>
    </lineage>
</organism>
<evidence type="ECO:0000313" key="3">
    <source>
        <dbReference type="Proteomes" id="UP000683507"/>
    </source>
</evidence>
<evidence type="ECO:0000256" key="1">
    <source>
        <dbReference type="SAM" id="Phobius"/>
    </source>
</evidence>
<name>A0A916JQR5_9FLAO</name>
<dbReference type="AlphaFoldDB" id="A0A916JQR5"/>
<gene>
    <name evidence="2" type="ORF">CRYO30217_03283</name>
</gene>
<dbReference type="Proteomes" id="UP000683507">
    <property type="component" value="Chromosome"/>
</dbReference>
<dbReference type="KEGG" id="ptan:CRYO30217_03283"/>
<sequence>MLEEKKIHIITVFIGVFLMLLLYWIDDVNAISKGYILTLFVTPFVIMDLIFLFFLSKSRYNILLIYNILFVAFYAFRQLF</sequence>
<keyword evidence="1" id="KW-0812">Transmembrane</keyword>
<keyword evidence="1" id="KW-1133">Transmembrane helix</keyword>
<keyword evidence="1" id="KW-0472">Membrane</keyword>
<feature type="transmembrane region" description="Helical" evidence="1">
    <location>
        <begin position="37"/>
        <end position="55"/>
    </location>
</feature>
<keyword evidence="3" id="KW-1185">Reference proteome</keyword>
<dbReference type="EMBL" id="OU015584">
    <property type="protein sequence ID" value="CAG5086796.1"/>
    <property type="molecule type" value="Genomic_DNA"/>
</dbReference>
<evidence type="ECO:0000313" key="2">
    <source>
        <dbReference type="EMBL" id="CAG5086796.1"/>
    </source>
</evidence>
<feature type="transmembrane region" description="Helical" evidence="1">
    <location>
        <begin position="7"/>
        <end position="25"/>
    </location>
</feature>